<evidence type="ECO:0000256" key="3">
    <source>
        <dbReference type="ARBA" id="ARBA00022519"/>
    </source>
</evidence>
<dbReference type="PANTHER" id="PTHR42794">
    <property type="entry name" value="HEMIN IMPORT ATP-BINDING PROTEIN HMUV"/>
    <property type="match status" value="1"/>
</dbReference>
<name>A0AAD2BMW0_9RALS</name>
<proteinExistence type="predicted"/>
<evidence type="ECO:0000256" key="5">
    <source>
        <dbReference type="ARBA" id="ARBA00022840"/>
    </source>
</evidence>
<evidence type="ECO:0000259" key="8">
    <source>
        <dbReference type="PROSITE" id="PS50893"/>
    </source>
</evidence>
<dbReference type="GeneID" id="61390569"/>
<comment type="caution">
    <text evidence="9">The sequence shown here is derived from an EMBL/GenBank/DDBJ whole genome shotgun (WGS) entry which is preliminary data.</text>
</comment>
<keyword evidence="2" id="KW-1003">Cell membrane</keyword>
<evidence type="ECO:0000256" key="7">
    <source>
        <dbReference type="ARBA" id="ARBA00037066"/>
    </source>
</evidence>
<dbReference type="GO" id="GO:0016887">
    <property type="term" value="F:ATP hydrolysis activity"/>
    <property type="evidence" value="ECO:0007669"/>
    <property type="project" value="InterPro"/>
</dbReference>
<keyword evidence="5 9" id="KW-0067">ATP-binding</keyword>
<sequence>MSWLRRARRAPAPDAFAHLDAAPELALRDLRVTIDGRVLIERLSLTANAGQLWCVVGPNGAGKSTWLSVLAGLRSEDGGSVTLDGVALADWPALAMARRRAFLPQTLHDSFPITVYQAVMTGRHPHLARWEWEGDADVRAVDAAVSALHLQPLVQRDVRTLSGGERQRVAMAAVVAQEARVLLLDEPVAHLDLHQQVAVLRLLREGCRKHGWLVVLTVHDLNLARRYATHALLMDGEGQTTAGIAADVLTPEHCARVLRTPIAEVADGRRTALIPDDPDDD</sequence>
<dbReference type="Pfam" id="PF00005">
    <property type="entry name" value="ABC_tran"/>
    <property type="match status" value="1"/>
</dbReference>
<accession>A0AAD2BMW0</accession>
<dbReference type="AlphaFoldDB" id="A0AAD2BMW0"/>
<dbReference type="InterPro" id="IPR003593">
    <property type="entry name" value="AAA+_ATPase"/>
</dbReference>
<evidence type="ECO:0000256" key="1">
    <source>
        <dbReference type="ARBA" id="ARBA00022448"/>
    </source>
</evidence>
<dbReference type="CDD" id="cd03214">
    <property type="entry name" value="ABC_Iron-Siderophores_B12_Hemin"/>
    <property type="match status" value="1"/>
</dbReference>
<dbReference type="GO" id="GO:0005524">
    <property type="term" value="F:ATP binding"/>
    <property type="evidence" value="ECO:0007669"/>
    <property type="project" value="UniProtKB-KW"/>
</dbReference>
<evidence type="ECO:0000313" key="9">
    <source>
        <dbReference type="EMBL" id="CAJ0790786.1"/>
    </source>
</evidence>
<dbReference type="InterPro" id="IPR017871">
    <property type="entry name" value="ABC_transporter-like_CS"/>
</dbReference>
<dbReference type="Proteomes" id="UP001189756">
    <property type="component" value="Unassembled WGS sequence"/>
</dbReference>
<dbReference type="InterPro" id="IPR003439">
    <property type="entry name" value="ABC_transporter-like_ATP-bd"/>
</dbReference>
<comment type="function">
    <text evidence="7">Part of the ABC transporter complex HmuTUV involved in hemin import. Responsible for energy coupling to the transport system.</text>
</comment>
<protein>
    <submittedName>
        <fullName evidence="9">Iron(3+)-hydroxamate import ATP-binding protein FhuC</fullName>
    </submittedName>
</protein>
<organism evidence="9 10">
    <name type="scientific">Ralstonia thomasii</name>
    <dbReference type="NCBI Taxonomy" id="3058596"/>
    <lineage>
        <taxon>Bacteria</taxon>
        <taxon>Pseudomonadati</taxon>
        <taxon>Pseudomonadota</taxon>
        <taxon>Betaproteobacteria</taxon>
        <taxon>Burkholderiales</taxon>
        <taxon>Burkholderiaceae</taxon>
        <taxon>Ralstonia</taxon>
    </lineage>
</organism>
<dbReference type="EMBL" id="CATZAZ010000003">
    <property type="protein sequence ID" value="CAJ0790786.1"/>
    <property type="molecule type" value="Genomic_DNA"/>
</dbReference>
<dbReference type="PANTHER" id="PTHR42794:SF1">
    <property type="entry name" value="HEMIN IMPORT ATP-BINDING PROTEIN HMUV"/>
    <property type="match status" value="1"/>
</dbReference>
<dbReference type="PROSITE" id="PS50893">
    <property type="entry name" value="ABC_TRANSPORTER_2"/>
    <property type="match status" value="1"/>
</dbReference>
<keyword evidence="6" id="KW-1278">Translocase</keyword>
<gene>
    <name evidence="9" type="primary">fhuC</name>
    <name evidence="9" type="ORF">R77560_02061</name>
</gene>
<feature type="domain" description="ABC transporter" evidence="8">
    <location>
        <begin position="25"/>
        <end position="261"/>
    </location>
</feature>
<dbReference type="SUPFAM" id="SSF52540">
    <property type="entry name" value="P-loop containing nucleoside triphosphate hydrolases"/>
    <property type="match status" value="1"/>
</dbReference>
<evidence type="ECO:0000313" key="10">
    <source>
        <dbReference type="Proteomes" id="UP001189756"/>
    </source>
</evidence>
<dbReference type="SMART" id="SM00382">
    <property type="entry name" value="AAA"/>
    <property type="match status" value="1"/>
</dbReference>
<evidence type="ECO:0000256" key="6">
    <source>
        <dbReference type="ARBA" id="ARBA00022967"/>
    </source>
</evidence>
<dbReference type="Gene3D" id="3.40.50.300">
    <property type="entry name" value="P-loop containing nucleotide triphosphate hydrolases"/>
    <property type="match status" value="1"/>
</dbReference>
<evidence type="ECO:0000256" key="2">
    <source>
        <dbReference type="ARBA" id="ARBA00022475"/>
    </source>
</evidence>
<keyword evidence="4" id="KW-0547">Nucleotide-binding</keyword>
<dbReference type="PROSITE" id="PS00211">
    <property type="entry name" value="ABC_TRANSPORTER_1"/>
    <property type="match status" value="1"/>
</dbReference>
<evidence type="ECO:0000256" key="4">
    <source>
        <dbReference type="ARBA" id="ARBA00022741"/>
    </source>
</evidence>
<keyword evidence="1" id="KW-0813">Transport</keyword>
<keyword evidence="3" id="KW-0472">Membrane</keyword>
<dbReference type="RefSeq" id="WP_009241272.1">
    <property type="nucleotide sequence ID" value="NZ_CATWDO010000003.1"/>
</dbReference>
<keyword evidence="3" id="KW-0997">Cell inner membrane</keyword>
<reference evidence="9" key="1">
    <citation type="submission" date="2023-07" db="EMBL/GenBank/DDBJ databases">
        <authorList>
            <person name="Peeters C."/>
        </authorList>
    </citation>
    <scope>NUCLEOTIDE SEQUENCE</scope>
    <source>
        <strain evidence="9">R-77560</strain>
    </source>
</reference>
<dbReference type="InterPro" id="IPR027417">
    <property type="entry name" value="P-loop_NTPase"/>
</dbReference>